<dbReference type="SUPFAM" id="SSF48576">
    <property type="entry name" value="Terpenoid synthases"/>
    <property type="match status" value="1"/>
</dbReference>
<dbReference type="PANTHER" id="PTHR43281:SF1">
    <property type="entry name" value="FARNESYL DIPHOSPHATE SYNTHASE"/>
    <property type="match status" value="1"/>
</dbReference>
<dbReference type="SFLD" id="SFLDS00005">
    <property type="entry name" value="Isoprenoid_Synthase_Type_I"/>
    <property type="match status" value="1"/>
</dbReference>
<evidence type="ECO:0000256" key="6">
    <source>
        <dbReference type="ARBA" id="ARBA00023229"/>
    </source>
</evidence>
<evidence type="ECO:0000256" key="5">
    <source>
        <dbReference type="ARBA" id="ARBA00022842"/>
    </source>
</evidence>
<dbReference type="Proteomes" id="UP001194714">
    <property type="component" value="Unassembled WGS sequence"/>
</dbReference>
<organism evidence="8 9">
    <name type="scientific">Candidatus Neptunichlamydia vexilliferae</name>
    <dbReference type="NCBI Taxonomy" id="1651774"/>
    <lineage>
        <taxon>Bacteria</taxon>
        <taxon>Pseudomonadati</taxon>
        <taxon>Chlamydiota</taxon>
        <taxon>Chlamydiia</taxon>
        <taxon>Parachlamydiales</taxon>
        <taxon>Simkaniaceae</taxon>
        <taxon>Candidatus Neptunichlamydia</taxon>
    </lineage>
</organism>
<name>A0ABS0B197_9BACT</name>
<evidence type="ECO:0000256" key="1">
    <source>
        <dbReference type="ARBA" id="ARBA00001946"/>
    </source>
</evidence>
<reference evidence="8 9" key="1">
    <citation type="submission" date="2020-01" db="EMBL/GenBank/DDBJ databases">
        <title>Draft genome sequence of Cand. Neptunochlamydia vexilliferae K9.</title>
        <authorList>
            <person name="Schulz F."/>
            <person name="Koestlbacher S."/>
            <person name="Wascher F."/>
            <person name="Pizzetti I."/>
            <person name="Horn M."/>
        </authorList>
    </citation>
    <scope>NUCLEOTIDE SEQUENCE [LARGE SCALE GENOMIC DNA]</scope>
    <source>
        <strain evidence="8 9">K9</strain>
    </source>
</reference>
<keyword evidence="5" id="KW-0460">Magnesium</keyword>
<proteinExistence type="inferred from homology"/>
<dbReference type="EMBL" id="JAAEJV010000085">
    <property type="protein sequence ID" value="MBF5060170.1"/>
    <property type="molecule type" value="Genomic_DNA"/>
</dbReference>
<dbReference type="Gene3D" id="1.10.600.10">
    <property type="entry name" value="Farnesyl Diphosphate Synthase"/>
    <property type="match status" value="1"/>
</dbReference>
<dbReference type="PANTHER" id="PTHR43281">
    <property type="entry name" value="FARNESYL DIPHOSPHATE SYNTHASE"/>
    <property type="match status" value="1"/>
</dbReference>
<protein>
    <recommendedName>
        <fullName evidence="10">(2E,6E)-farnesyl diphosphate synthase</fullName>
    </recommendedName>
</protein>
<comment type="cofactor">
    <cofactor evidence="1">
        <name>Mg(2+)</name>
        <dbReference type="ChEBI" id="CHEBI:18420"/>
    </cofactor>
</comment>
<dbReference type="InterPro" id="IPR008949">
    <property type="entry name" value="Isoprenoid_synthase_dom_sf"/>
</dbReference>
<keyword evidence="6" id="KW-0414">Isoprene biosynthesis</keyword>
<dbReference type="PROSITE" id="PS00444">
    <property type="entry name" value="POLYPRENYL_SYNTHASE_2"/>
    <property type="match status" value="1"/>
</dbReference>
<evidence type="ECO:0008006" key="10">
    <source>
        <dbReference type="Google" id="ProtNLM"/>
    </source>
</evidence>
<comment type="similarity">
    <text evidence="2 7">Belongs to the FPP/GGPP synthase family.</text>
</comment>
<accession>A0ABS0B197</accession>
<keyword evidence="9" id="KW-1185">Reference proteome</keyword>
<dbReference type="InterPro" id="IPR033749">
    <property type="entry name" value="Polyprenyl_synt_CS"/>
</dbReference>
<comment type="caution">
    <text evidence="8">The sequence shown here is derived from an EMBL/GenBank/DDBJ whole genome shotgun (WGS) entry which is preliminary data.</text>
</comment>
<evidence type="ECO:0000256" key="3">
    <source>
        <dbReference type="ARBA" id="ARBA00022679"/>
    </source>
</evidence>
<evidence type="ECO:0000256" key="2">
    <source>
        <dbReference type="ARBA" id="ARBA00006706"/>
    </source>
</evidence>
<gene>
    <name evidence="8" type="ORF">NEPTK9_001700</name>
</gene>
<evidence type="ECO:0000256" key="7">
    <source>
        <dbReference type="RuleBase" id="RU004466"/>
    </source>
</evidence>
<dbReference type="InterPro" id="IPR000092">
    <property type="entry name" value="Polyprenyl_synt"/>
</dbReference>
<keyword evidence="4" id="KW-0479">Metal-binding</keyword>
<evidence type="ECO:0000313" key="9">
    <source>
        <dbReference type="Proteomes" id="UP001194714"/>
    </source>
</evidence>
<sequence length="273" mass="30384">MKRNIPRLGDENKLRNACEYALLNGGKRIRPLIVMMTARALGHGLDVFEACLSVEYFHTASLIADDLPCMDNDDTRRCKPALHKMYGETVALLASYALISAGYEKIFQSVQVLSRQKEPFRNRSNEACMVALDAATRCAGISGATGGQFKDLFPEERSLEAILDVIYKKTVTLFEIAFVFGWVFGGGPLDEIEGIRDAAFSFGMAFQIADDIGDVYQDDKESLNIAHFLGKEGAMKRFEEEIETFASKMKKLGMLNPEFQQTIDLLIDHAKGS</sequence>
<evidence type="ECO:0000313" key="8">
    <source>
        <dbReference type="EMBL" id="MBF5060170.1"/>
    </source>
</evidence>
<evidence type="ECO:0000256" key="4">
    <source>
        <dbReference type="ARBA" id="ARBA00022723"/>
    </source>
</evidence>
<keyword evidence="3 7" id="KW-0808">Transferase</keyword>
<dbReference type="Pfam" id="PF00348">
    <property type="entry name" value="polyprenyl_synt"/>
    <property type="match status" value="1"/>
</dbReference>